<reference evidence="3 4" key="1">
    <citation type="submission" date="2015-09" db="EMBL/GenBank/DDBJ databases">
        <authorList>
            <consortium name="Pathogen Informatics"/>
        </authorList>
    </citation>
    <scope>NUCLEOTIDE SEQUENCE [LARGE SCALE GENOMIC DNA]</scope>
    <source>
        <strain evidence="1 4">2789STDY5608822</strain>
        <strain evidence="2 3">2789STDY5834948</strain>
    </source>
</reference>
<organism evidence="2 3">
    <name type="scientific">Parabacteroides distasonis</name>
    <dbReference type="NCBI Taxonomy" id="823"/>
    <lineage>
        <taxon>Bacteria</taxon>
        <taxon>Pseudomonadati</taxon>
        <taxon>Bacteroidota</taxon>
        <taxon>Bacteroidia</taxon>
        <taxon>Bacteroidales</taxon>
        <taxon>Tannerellaceae</taxon>
        <taxon>Parabacteroides</taxon>
    </lineage>
</organism>
<evidence type="ECO:0000313" key="4">
    <source>
        <dbReference type="Proteomes" id="UP000095455"/>
    </source>
</evidence>
<gene>
    <name evidence="1" type="ORF">ERS852380_00556</name>
    <name evidence="2" type="ORF">ERS852560_02477</name>
</gene>
<dbReference type="EMBL" id="CZBM01000010">
    <property type="protein sequence ID" value="CUQ37582.1"/>
    <property type="molecule type" value="Genomic_DNA"/>
</dbReference>
<dbReference type="Proteomes" id="UP000095455">
    <property type="component" value="Unassembled WGS sequence"/>
</dbReference>
<protein>
    <submittedName>
        <fullName evidence="2">Uncharacterized protein</fullName>
    </submittedName>
</protein>
<evidence type="ECO:0000313" key="2">
    <source>
        <dbReference type="EMBL" id="CUQ37582.1"/>
    </source>
</evidence>
<evidence type="ECO:0000313" key="3">
    <source>
        <dbReference type="Proteomes" id="UP000095332"/>
    </source>
</evidence>
<evidence type="ECO:0000313" key="1">
    <source>
        <dbReference type="EMBL" id="CUN54760.1"/>
    </source>
</evidence>
<accession>A0A173XU25</accession>
<dbReference type="AlphaFoldDB" id="A0A173XU25"/>
<dbReference type="EMBL" id="CYYK01000002">
    <property type="protein sequence ID" value="CUN54760.1"/>
    <property type="molecule type" value="Genomic_DNA"/>
</dbReference>
<sequence length="80" mass="9524">MFMILCLSILIYCTIDALKMYHTPSKDKEDFNEIKQYYSSDDYFAEPIVKSNHQSSSISEETPLFQISDHHENRIEDWNK</sequence>
<name>A0A173XU25_PARDI</name>
<proteinExistence type="predicted"/>
<dbReference type="Proteomes" id="UP000095332">
    <property type="component" value="Unassembled WGS sequence"/>
</dbReference>